<evidence type="ECO:0000313" key="2">
    <source>
        <dbReference type="Proteomes" id="UP001314170"/>
    </source>
</evidence>
<proteinExistence type="predicted"/>
<dbReference type="Pfam" id="PF03386">
    <property type="entry name" value="ENOD93"/>
    <property type="match status" value="1"/>
</dbReference>
<reference evidence="1 2" key="1">
    <citation type="submission" date="2024-01" db="EMBL/GenBank/DDBJ databases">
        <authorList>
            <person name="Waweru B."/>
        </authorList>
    </citation>
    <scope>NUCLEOTIDE SEQUENCE [LARGE SCALE GENOMIC DNA]</scope>
</reference>
<protein>
    <submittedName>
        <fullName evidence="1">Uncharacterized protein</fullName>
    </submittedName>
</protein>
<evidence type="ECO:0000313" key="1">
    <source>
        <dbReference type="EMBL" id="CAK7341387.1"/>
    </source>
</evidence>
<dbReference type="EMBL" id="CAWUPB010001160">
    <property type="protein sequence ID" value="CAK7341387.1"/>
    <property type="molecule type" value="Genomic_DNA"/>
</dbReference>
<name>A0AAV1RZC8_9ROSI</name>
<keyword evidence="2" id="KW-1185">Reference proteome</keyword>
<sequence length="113" mass="12841">MGIPSELRHYWTQTTTNNQNLNHSDHNINDSNRRSFLVASPAEEQKILQARRCTQEGVRAGAKAAVITCVVTAVPTKLRLLPLSMIFNHMRLSHRNGEILLPTKVYLAYLLFK</sequence>
<organism evidence="1 2">
    <name type="scientific">Dovyalis caffra</name>
    <dbReference type="NCBI Taxonomy" id="77055"/>
    <lineage>
        <taxon>Eukaryota</taxon>
        <taxon>Viridiplantae</taxon>
        <taxon>Streptophyta</taxon>
        <taxon>Embryophyta</taxon>
        <taxon>Tracheophyta</taxon>
        <taxon>Spermatophyta</taxon>
        <taxon>Magnoliopsida</taxon>
        <taxon>eudicotyledons</taxon>
        <taxon>Gunneridae</taxon>
        <taxon>Pentapetalae</taxon>
        <taxon>rosids</taxon>
        <taxon>fabids</taxon>
        <taxon>Malpighiales</taxon>
        <taxon>Salicaceae</taxon>
        <taxon>Flacourtieae</taxon>
        <taxon>Dovyalis</taxon>
    </lineage>
</organism>
<gene>
    <name evidence="1" type="ORF">DCAF_LOCUS16259</name>
</gene>
<accession>A0AAV1RZC8</accession>
<dbReference type="AlphaFoldDB" id="A0AAV1RZC8"/>
<comment type="caution">
    <text evidence="1">The sequence shown here is derived from an EMBL/GenBank/DDBJ whole genome shotgun (WGS) entry which is preliminary data.</text>
</comment>
<dbReference type="InterPro" id="IPR005050">
    <property type="entry name" value="Enod93"/>
</dbReference>
<dbReference type="Proteomes" id="UP001314170">
    <property type="component" value="Unassembled WGS sequence"/>
</dbReference>